<dbReference type="InterPro" id="IPR036318">
    <property type="entry name" value="FAD-bd_PCMH-like_sf"/>
</dbReference>
<organism evidence="5 6">
    <name type="scientific">Tuber borchii</name>
    <name type="common">White truffle</name>
    <dbReference type="NCBI Taxonomy" id="42251"/>
    <lineage>
        <taxon>Eukaryota</taxon>
        <taxon>Fungi</taxon>
        <taxon>Dikarya</taxon>
        <taxon>Ascomycota</taxon>
        <taxon>Pezizomycotina</taxon>
        <taxon>Pezizomycetes</taxon>
        <taxon>Pezizales</taxon>
        <taxon>Tuberaceae</taxon>
        <taxon>Tuber</taxon>
    </lineage>
</organism>
<name>A0A2T6ZS46_TUBBO</name>
<dbReference type="OrthoDB" id="2151789at2759"/>
<evidence type="ECO:0000256" key="2">
    <source>
        <dbReference type="ARBA" id="ARBA00022630"/>
    </source>
</evidence>
<dbReference type="PANTHER" id="PTHR42973">
    <property type="entry name" value="BINDING OXIDOREDUCTASE, PUTATIVE (AFU_ORTHOLOGUE AFUA_1G17690)-RELATED"/>
    <property type="match status" value="1"/>
</dbReference>
<evidence type="ECO:0000313" key="5">
    <source>
        <dbReference type="EMBL" id="PUU78308.1"/>
    </source>
</evidence>
<gene>
    <name evidence="5" type="ORF">B9Z19DRAFT_1143055</name>
</gene>
<keyword evidence="2" id="KW-0285">Flavoprotein</keyword>
<dbReference type="GO" id="GO:0016491">
    <property type="term" value="F:oxidoreductase activity"/>
    <property type="evidence" value="ECO:0007669"/>
    <property type="project" value="UniProtKB-KW"/>
</dbReference>
<dbReference type="Proteomes" id="UP000244722">
    <property type="component" value="Unassembled WGS sequence"/>
</dbReference>
<dbReference type="EMBL" id="NESQ01000124">
    <property type="protein sequence ID" value="PUU78308.1"/>
    <property type="molecule type" value="Genomic_DNA"/>
</dbReference>
<dbReference type="Gene3D" id="3.30.465.10">
    <property type="match status" value="1"/>
</dbReference>
<dbReference type="STRING" id="42251.A0A2T6ZS46"/>
<keyword evidence="3" id="KW-0274">FAD</keyword>
<protein>
    <recommendedName>
        <fullName evidence="7">FAD-binding PCMH-type domain-containing protein</fullName>
    </recommendedName>
</protein>
<accession>A0A2T6ZS46</accession>
<comment type="similarity">
    <text evidence="1">Belongs to the oxygen-dependent FAD-linked oxidoreductase family.</text>
</comment>
<evidence type="ECO:0000256" key="3">
    <source>
        <dbReference type="ARBA" id="ARBA00022827"/>
    </source>
</evidence>
<dbReference type="SUPFAM" id="SSF56176">
    <property type="entry name" value="FAD-binding/transporter-associated domain-like"/>
    <property type="match status" value="1"/>
</dbReference>
<dbReference type="GO" id="GO:0050660">
    <property type="term" value="F:flavin adenine dinucleotide binding"/>
    <property type="evidence" value="ECO:0007669"/>
    <property type="project" value="InterPro"/>
</dbReference>
<proteinExistence type="inferred from homology"/>
<evidence type="ECO:0008006" key="7">
    <source>
        <dbReference type="Google" id="ProtNLM"/>
    </source>
</evidence>
<evidence type="ECO:0000313" key="6">
    <source>
        <dbReference type="Proteomes" id="UP000244722"/>
    </source>
</evidence>
<dbReference type="PANTHER" id="PTHR42973:SF13">
    <property type="entry name" value="FAD-BINDING PCMH-TYPE DOMAIN-CONTAINING PROTEIN"/>
    <property type="match status" value="1"/>
</dbReference>
<dbReference type="InterPro" id="IPR016169">
    <property type="entry name" value="FAD-bd_PCMH_sub2"/>
</dbReference>
<keyword evidence="4" id="KW-0560">Oxidoreductase</keyword>
<keyword evidence="6" id="KW-1185">Reference proteome</keyword>
<evidence type="ECO:0000256" key="4">
    <source>
        <dbReference type="ARBA" id="ARBA00023002"/>
    </source>
</evidence>
<evidence type="ECO:0000256" key="1">
    <source>
        <dbReference type="ARBA" id="ARBA00005466"/>
    </source>
</evidence>
<reference evidence="5 6" key="1">
    <citation type="submission" date="2017-04" db="EMBL/GenBank/DDBJ databases">
        <title>Draft genome sequence of Tuber borchii Vittad., a whitish edible truffle.</title>
        <authorList>
            <consortium name="DOE Joint Genome Institute"/>
            <person name="Murat C."/>
            <person name="Kuo A."/>
            <person name="Barry K.W."/>
            <person name="Clum A."/>
            <person name="Dockter R.B."/>
            <person name="Fauchery L."/>
            <person name="Iotti M."/>
            <person name="Kohler A."/>
            <person name="Labutti K."/>
            <person name="Lindquist E.A."/>
            <person name="Lipzen A."/>
            <person name="Ohm R.A."/>
            <person name="Wang M."/>
            <person name="Grigoriev I.V."/>
            <person name="Zambonelli A."/>
            <person name="Martin F.M."/>
        </authorList>
    </citation>
    <scope>NUCLEOTIDE SEQUENCE [LARGE SCALE GENOMIC DNA]</scope>
    <source>
        <strain evidence="5 6">Tbo3840</strain>
    </source>
</reference>
<dbReference type="InterPro" id="IPR050416">
    <property type="entry name" value="FAD-linked_Oxidoreductase"/>
</dbReference>
<dbReference type="AlphaFoldDB" id="A0A2T6ZS46"/>
<sequence length="349" mass="38360">MKIASSAALSPSCIFSPTSPQKVSQAVKTFTDNQCKFAILGEVHSAVPNAAYANDCIPIVTEGLNELILTNENSDYLGPYHKSVVAGRYYPIGTGLLLRTGLSFGNEYGRAIDNVKTYEVVLDTGTIIHANATSNPDLHLALKRGGDNFGVITRYELITLDTQDWIWGGIVYYNQSQPSQVDGVLYNYHVDIAVNDVKAHVLLRFGFKGTTNETIKFSPIFTTALKIAPPLLSNPGSTLTRTKHNAPDPGRRPRTGYKNIPGFYGLHFNMPVTPNAVQQGVRKGGNMLGMGVFPAFATFVKSMLSLAKKRSVRHPYIMWSYIGHDEKIKACGEGNNIFLPRIKEDYDPI</sequence>
<comment type="caution">
    <text evidence="5">The sequence shown here is derived from an EMBL/GenBank/DDBJ whole genome shotgun (WGS) entry which is preliminary data.</text>
</comment>